<name>A0A383RFH5_PAEAL</name>
<sequence>MMHELNLEQIKDEASIQDFMKLDIRVGTIVEAEPFDKARKPAIKLSIDFGPLGTKRSSAQITARYTPDKLLGRQVVAIVNFPPRRIAGFDSEVLVLGGVPGEGDVVLLNTDEIIPNGTPVA</sequence>
<accession>A0A383RFH5</accession>
<evidence type="ECO:0000256" key="1">
    <source>
        <dbReference type="ARBA" id="ARBA00022555"/>
    </source>
</evidence>
<organism evidence="5 6">
    <name type="scientific">Paenibacillus alvei</name>
    <name type="common">Bacillus alvei</name>
    <dbReference type="NCBI Taxonomy" id="44250"/>
    <lineage>
        <taxon>Bacteria</taxon>
        <taxon>Bacillati</taxon>
        <taxon>Bacillota</taxon>
        <taxon>Bacilli</taxon>
        <taxon>Bacillales</taxon>
        <taxon>Paenibacillaceae</taxon>
        <taxon>Paenibacillus</taxon>
    </lineage>
</organism>
<dbReference type="Proteomes" id="UP000304148">
    <property type="component" value="Chromosome"/>
</dbReference>
<protein>
    <submittedName>
        <fullName evidence="5">Molecular chaperone for secreting proteins</fullName>
    </submittedName>
</protein>
<dbReference type="NCBIfam" id="NF007496">
    <property type="entry name" value="PRK10089.1-5"/>
    <property type="match status" value="1"/>
</dbReference>
<dbReference type="InterPro" id="IPR008231">
    <property type="entry name" value="CsaA"/>
</dbReference>
<dbReference type="PROSITE" id="PS50886">
    <property type="entry name" value="TRBD"/>
    <property type="match status" value="1"/>
</dbReference>
<dbReference type="AlphaFoldDB" id="A0A383RFH5"/>
<evidence type="ECO:0000259" key="4">
    <source>
        <dbReference type="PROSITE" id="PS50886"/>
    </source>
</evidence>
<dbReference type="InterPro" id="IPR012340">
    <property type="entry name" value="NA-bd_OB-fold"/>
</dbReference>
<dbReference type="InterPro" id="IPR051270">
    <property type="entry name" value="Tyrosine-tRNA_ligase_regulator"/>
</dbReference>
<feature type="domain" description="TRNA-binding" evidence="4">
    <location>
        <begin position="18"/>
        <end position="121"/>
    </location>
</feature>
<keyword evidence="2 3" id="KW-0694">RNA-binding</keyword>
<keyword evidence="1 3" id="KW-0820">tRNA-binding</keyword>
<proteinExistence type="predicted"/>
<dbReference type="FunFam" id="2.40.50.140:FF:000165">
    <property type="entry name" value="Chaperone CsaA"/>
    <property type="match status" value="1"/>
</dbReference>
<reference evidence="6" key="1">
    <citation type="submission" date="2018-08" db="EMBL/GenBank/DDBJ databases">
        <authorList>
            <person name="Chevrot R."/>
        </authorList>
    </citation>
    <scope>NUCLEOTIDE SEQUENCE [LARGE SCALE GENOMIC DNA]</scope>
</reference>
<evidence type="ECO:0000313" key="5">
    <source>
        <dbReference type="EMBL" id="SYX85690.1"/>
    </source>
</evidence>
<evidence type="ECO:0000256" key="3">
    <source>
        <dbReference type="PROSITE-ProRule" id="PRU00209"/>
    </source>
</evidence>
<dbReference type="InterPro" id="IPR002547">
    <property type="entry name" value="tRNA-bd_dom"/>
</dbReference>
<dbReference type="GO" id="GO:0000049">
    <property type="term" value="F:tRNA binding"/>
    <property type="evidence" value="ECO:0007669"/>
    <property type="project" value="UniProtKB-UniRule"/>
</dbReference>
<dbReference type="NCBIfam" id="TIGR02222">
    <property type="entry name" value="chap_CsaA"/>
    <property type="match status" value="1"/>
</dbReference>
<dbReference type="NCBIfam" id="NF007494">
    <property type="entry name" value="PRK10089.1-3"/>
    <property type="match status" value="1"/>
</dbReference>
<dbReference type="PANTHER" id="PTHR11586:SF37">
    <property type="entry name" value="TRNA-BINDING DOMAIN-CONTAINING PROTEIN"/>
    <property type="match status" value="1"/>
</dbReference>
<dbReference type="SUPFAM" id="SSF50249">
    <property type="entry name" value="Nucleic acid-binding proteins"/>
    <property type="match status" value="1"/>
</dbReference>
<dbReference type="Gene3D" id="2.40.50.140">
    <property type="entry name" value="Nucleic acid-binding proteins"/>
    <property type="match status" value="1"/>
</dbReference>
<dbReference type="EMBL" id="LS992241">
    <property type="protein sequence ID" value="SYX85690.1"/>
    <property type="molecule type" value="Genomic_DNA"/>
</dbReference>
<evidence type="ECO:0000256" key="2">
    <source>
        <dbReference type="ARBA" id="ARBA00022884"/>
    </source>
</evidence>
<evidence type="ECO:0000313" key="6">
    <source>
        <dbReference type="Proteomes" id="UP000304148"/>
    </source>
</evidence>
<dbReference type="Pfam" id="PF01588">
    <property type="entry name" value="tRNA_bind"/>
    <property type="match status" value="1"/>
</dbReference>
<gene>
    <name evidence="5" type="primary">csaA</name>
    <name evidence="5" type="ORF">PBLR_14112</name>
</gene>
<dbReference type="PANTHER" id="PTHR11586">
    <property type="entry name" value="TRNA-AMINOACYLATION COFACTOR ARC1 FAMILY MEMBER"/>
    <property type="match status" value="1"/>
</dbReference>
<dbReference type="CDD" id="cd02798">
    <property type="entry name" value="tRNA_bind_CsaA"/>
    <property type="match status" value="1"/>
</dbReference>
<dbReference type="NCBIfam" id="NF007495">
    <property type="entry name" value="PRK10089.1-4"/>
    <property type="match status" value="1"/>
</dbReference>